<dbReference type="OrthoDB" id="9806008at2"/>
<evidence type="ECO:0000256" key="1">
    <source>
        <dbReference type="ARBA" id="ARBA00022679"/>
    </source>
</evidence>
<evidence type="ECO:0000256" key="3">
    <source>
        <dbReference type="SAM" id="MobiDB-lite"/>
    </source>
</evidence>
<comment type="caution">
    <text evidence="5">The sequence shown here is derived from an EMBL/GenBank/DDBJ whole genome shotgun (WGS) entry which is preliminary data.</text>
</comment>
<dbReference type="RefSeq" id="WP_123740121.1">
    <property type="nucleotide sequence ID" value="NZ_RKHQ01000002.1"/>
</dbReference>
<dbReference type="Pfam" id="PF01553">
    <property type="entry name" value="Acyltransferase"/>
    <property type="match status" value="1"/>
</dbReference>
<feature type="compositionally biased region" description="Acidic residues" evidence="3">
    <location>
        <begin position="273"/>
        <end position="283"/>
    </location>
</feature>
<keyword evidence="6" id="KW-1185">Reference proteome</keyword>
<dbReference type="EMBL" id="RKHQ01000002">
    <property type="protein sequence ID" value="ROR93112.1"/>
    <property type="molecule type" value="Genomic_DNA"/>
</dbReference>
<keyword evidence="1 5" id="KW-0808">Transferase</keyword>
<feature type="compositionally biased region" description="Basic and acidic residues" evidence="3">
    <location>
        <begin position="255"/>
        <end position="264"/>
    </location>
</feature>
<reference evidence="5 6" key="1">
    <citation type="submission" date="2018-11" db="EMBL/GenBank/DDBJ databases">
        <title>Sequencing the genomes of 1000 actinobacteria strains.</title>
        <authorList>
            <person name="Klenk H.-P."/>
        </authorList>
    </citation>
    <scope>NUCLEOTIDE SEQUENCE [LARGE SCALE GENOMIC DNA]</scope>
    <source>
        <strain evidence="5 6">DSM 13521</strain>
    </source>
</reference>
<accession>A0A3N2D002</accession>
<evidence type="ECO:0000313" key="6">
    <source>
        <dbReference type="Proteomes" id="UP000275356"/>
    </source>
</evidence>
<dbReference type="PANTHER" id="PTHR10434">
    <property type="entry name" value="1-ACYL-SN-GLYCEROL-3-PHOSPHATE ACYLTRANSFERASE"/>
    <property type="match status" value="1"/>
</dbReference>
<sequence>MEHTEHDYPPRHKSGHYRFIAAVVRPILNALGRKRWSGTENLPAEGGFIVASNHLCNLDPLTVAHMLYNNGAPPRILAKSELWRMPIIGPTMRHSHMIPVERGTRTAADSLVAAEAAIAHGEAVFIYPEGTHSKDPDKWPMVARTGVARLALATGAPVIPVAQWGAHLVMPNHKPWFRPWAQPKFQVLVGTPVDLADLIGRSDHEALVEATARIMRAITALLARLRGETPPEIPWDHRRGGRVVREPRPGSAEARGTDEARTEQARPGGAADEAGDTAGEDAS</sequence>
<dbReference type="Proteomes" id="UP000275356">
    <property type="component" value="Unassembled WGS sequence"/>
</dbReference>
<dbReference type="PANTHER" id="PTHR10434:SF55">
    <property type="entry name" value="POSSIBLE ACYLTRANSFERASE"/>
    <property type="match status" value="1"/>
</dbReference>
<proteinExistence type="predicted"/>
<gene>
    <name evidence="5" type="ORF">EDD28_2519</name>
</gene>
<protein>
    <submittedName>
        <fullName evidence="5">1-acyl-sn-glycerol-3-phosphate acyltransferase</fullName>
    </submittedName>
</protein>
<feature type="region of interest" description="Disordered" evidence="3">
    <location>
        <begin position="229"/>
        <end position="283"/>
    </location>
</feature>
<feature type="domain" description="Phospholipid/glycerol acyltransferase" evidence="4">
    <location>
        <begin position="48"/>
        <end position="166"/>
    </location>
</feature>
<evidence type="ECO:0000256" key="2">
    <source>
        <dbReference type="ARBA" id="ARBA00023315"/>
    </source>
</evidence>
<dbReference type="CDD" id="cd07989">
    <property type="entry name" value="LPLAT_AGPAT-like"/>
    <property type="match status" value="1"/>
</dbReference>
<dbReference type="GO" id="GO:0005886">
    <property type="term" value="C:plasma membrane"/>
    <property type="evidence" value="ECO:0007669"/>
    <property type="project" value="TreeGrafter"/>
</dbReference>
<organism evidence="5 6">
    <name type="scientific">Salana multivorans</name>
    <dbReference type="NCBI Taxonomy" id="120377"/>
    <lineage>
        <taxon>Bacteria</taxon>
        <taxon>Bacillati</taxon>
        <taxon>Actinomycetota</taxon>
        <taxon>Actinomycetes</taxon>
        <taxon>Micrococcales</taxon>
        <taxon>Beutenbergiaceae</taxon>
        <taxon>Salana</taxon>
    </lineage>
</organism>
<keyword evidence="2 5" id="KW-0012">Acyltransferase</keyword>
<dbReference type="GO" id="GO:0006654">
    <property type="term" value="P:phosphatidic acid biosynthetic process"/>
    <property type="evidence" value="ECO:0007669"/>
    <property type="project" value="TreeGrafter"/>
</dbReference>
<dbReference type="InterPro" id="IPR002123">
    <property type="entry name" value="Plipid/glycerol_acylTrfase"/>
</dbReference>
<dbReference type="SUPFAM" id="SSF69593">
    <property type="entry name" value="Glycerol-3-phosphate (1)-acyltransferase"/>
    <property type="match status" value="1"/>
</dbReference>
<evidence type="ECO:0000313" key="5">
    <source>
        <dbReference type="EMBL" id="ROR93112.1"/>
    </source>
</evidence>
<dbReference type="AlphaFoldDB" id="A0A3N2D002"/>
<evidence type="ECO:0000259" key="4">
    <source>
        <dbReference type="SMART" id="SM00563"/>
    </source>
</evidence>
<dbReference type="SMART" id="SM00563">
    <property type="entry name" value="PlsC"/>
    <property type="match status" value="1"/>
</dbReference>
<name>A0A3N2D002_9MICO</name>
<dbReference type="GO" id="GO:0003841">
    <property type="term" value="F:1-acylglycerol-3-phosphate O-acyltransferase activity"/>
    <property type="evidence" value="ECO:0007669"/>
    <property type="project" value="TreeGrafter"/>
</dbReference>
<feature type="compositionally biased region" description="Basic and acidic residues" evidence="3">
    <location>
        <begin position="229"/>
        <end position="248"/>
    </location>
</feature>